<keyword evidence="6" id="KW-0547">Nucleotide-binding</keyword>
<dbReference type="Pfam" id="PF00664">
    <property type="entry name" value="ABC_membrane"/>
    <property type="match status" value="3"/>
</dbReference>
<dbReference type="PANTHER" id="PTHR43394:SF16">
    <property type="entry name" value="ABC TRANSPORTER B FAMILY MEMBER 4-LIKE ISOFORM X1"/>
    <property type="match status" value="1"/>
</dbReference>
<feature type="transmembrane region" description="Helical" evidence="12">
    <location>
        <begin position="793"/>
        <end position="812"/>
    </location>
</feature>
<feature type="domain" description="ABC transmembrane type-1" evidence="14">
    <location>
        <begin position="1182"/>
        <end position="1268"/>
    </location>
</feature>
<dbReference type="InterPro" id="IPR003439">
    <property type="entry name" value="ABC_transporter-like_ATP-bd"/>
</dbReference>
<evidence type="ECO:0000256" key="4">
    <source>
        <dbReference type="ARBA" id="ARBA00022692"/>
    </source>
</evidence>
<dbReference type="PROSITE" id="PS50893">
    <property type="entry name" value="ABC_TRANSPORTER_2"/>
    <property type="match status" value="3"/>
</dbReference>
<dbReference type="Gene3D" id="1.20.1560.10">
    <property type="entry name" value="ABC transporter type 1, transmembrane domain"/>
    <property type="match status" value="3"/>
</dbReference>
<dbReference type="InterPro" id="IPR017871">
    <property type="entry name" value="ABC_transporter-like_CS"/>
</dbReference>
<dbReference type="GO" id="GO:0016887">
    <property type="term" value="F:ATP hydrolysis activity"/>
    <property type="evidence" value="ECO:0007669"/>
    <property type="project" value="InterPro"/>
</dbReference>
<dbReference type="Gene3D" id="3.40.50.300">
    <property type="entry name" value="P-loop containing nucleotide triphosphate hydrolases"/>
    <property type="match status" value="4"/>
</dbReference>
<accession>A0A6N2MZE4</accession>
<feature type="domain" description="ABC transporter" evidence="13">
    <location>
        <begin position="36"/>
        <end position="321"/>
    </location>
</feature>
<dbReference type="Pfam" id="PF00005">
    <property type="entry name" value="ABC_tran"/>
    <property type="match status" value="4"/>
</dbReference>
<comment type="similarity">
    <text evidence="2">Belongs to the ABC transporter superfamily. ABCB family. Multidrug resistance exporter (TC 3.A.1.201) subfamily.</text>
</comment>
<evidence type="ECO:0000256" key="10">
    <source>
        <dbReference type="ARBA" id="ARBA00023180"/>
    </source>
</evidence>
<feature type="domain" description="ABC transmembrane type-1" evidence="14">
    <location>
        <begin position="685"/>
        <end position="929"/>
    </location>
</feature>
<feature type="transmembrane region" description="Helical" evidence="12">
    <location>
        <begin position="419"/>
        <end position="442"/>
    </location>
</feature>
<dbReference type="SUPFAM" id="SSF90123">
    <property type="entry name" value="ABC transporter transmembrane region"/>
    <property type="match status" value="4"/>
</dbReference>
<dbReference type="EMBL" id="CAADRP010002007">
    <property type="protein sequence ID" value="VFU58888.1"/>
    <property type="molecule type" value="Genomic_DNA"/>
</dbReference>
<keyword evidence="10" id="KW-0325">Glycoprotein</keyword>
<evidence type="ECO:0000256" key="8">
    <source>
        <dbReference type="ARBA" id="ARBA00022989"/>
    </source>
</evidence>
<dbReference type="CDD" id="cd18578">
    <property type="entry name" value="ABC_6TM_Pgp_ABCB1_D2_like"/>
    <property type="match status" value="1"/>
</dbReference>
<feature type="transmembrane region" description="Helical" evidence="12">
    <location>
        <begin position="868"/>
        <end position="888"/>
    </location>
</feature>
<dbReference type="PROSITE" id="PS00211">
    <property type="entry name" value="ABC_TRANSPORTER_1"/>
    <property type="match status" value="4"/>
</dbReference>
<feature type="domain" description="ABC transporter" evidence="13">
    <location>
        <begin position="1303"/>
        <end position="1540"/>
    </location>
</feature>
<evidence type="ECO:0000256" key="6">
    <source>
        <dbReference type="ARBA" id="ARBA00022741"/>
    </source>
</evidence>
<dbReference type="InterPro" id="IPR036640">
    <property type="entry name" value="ABC1_TM_sf"/>
</dbReference>
<dbReference type="FunFam" id="3.40.50.300:FF:000604">
    <property type="entry name" value="ABC transporter B family member 28"/>
    <property type="match status" value="1"/>
</dbReference>
<evidence type="ECO:0000256" key="12">
    <source>
        <dbReference type="SAM" id="Phobius"/>
    </source>
</evidence>
<dbReference type="InterPro" id="IPR027417">
    <property type="entry name" value="P-loop_NTPase"/>
</dbReference>
<evidence type="ECO:0000259" key="13">
    <source>
        <dbReference type="PROSITE" id="PS50893"/>
    </source>
</evidence>
<keyword evidence="7" id="KW-0067">ATP-binding</keyword>
<feature type="transmembrane region" description="Helical" evidence="12">
    <location>
        <begin position="591"/>
        <end position="609"/>
    </location>
</feature>
<feature type="transmembrane region" description="Helical" evidence="12">
    <location>
        <begin position="900"/>
        <end position="918"/>
    </location>
</feature>
<dbReference type="InterPro" id="IPR039421">
    <property type="entry name" value="Type_1_exporter"/>
</dbReference>
<evidence type="ECO:0000256" key="7">
    <source>
        <dbReference type="ARBA" id="ARBA00022840"/>
    </source>
</evidence>
<dbReference type="GO" id="GO:0090374">
    <property type="term" value="P:oligopeptide export from mitochondrion"/>
    <property type="evidence" value="ECO:0007669"/>
    <property type="project" value="TreeGrafter"/>
</dbReference>
<sequence>MGLVSQEPVLFNETIRANIAYGKEGNATEAEILAASELANAHKFISSLQQGYDTVVGERGTQLSGGQKQRVAIARAMVKSPKILLLDEATSALDAESERVVQDALDRVMVSRTTVVVAHRLSTIKNADVIAVVKNGVIVEKGKHETLIHIKDEVACWMVTGERQAARIRGKYLTTILKQDIAFFDKETNTGEVVGRMSGDTVLIQDAMGEKGIDTMVGEHGTQLSGGQKQRIAIARAILKDPRILLLDEATSALDTESERVVQEALDRIMVNRTTVIVAHRLSTVRNAEMIAVIYRGKMVEKGSHSELLKDPEGAYSQLIRLQEVNKESKLETEDPKKSDISAESLRRSSQRISLKRSISRESSGVGHSSRHSFSVPFGLPAGFNVTDNPTSELEASPQKQEAPDVPISRLAYLNKPEVPVLIAGCIFAILNGLIFPVYGILLSSIIKTFFEPPDELRKDSKFWSLIFMALGLASFVVYPSQTYLFSVAGCKLIQRIRSMCFEKVVHMEVSWFDEPEHSSGAIGARLSADAAIVRALVGDSLSQLVQNISSAIAGLVIAFTASWQLAFVVLVLLPLILLNGFLQVKFMKGFSADAKVFFALTMAAIGISQSSSFAPDSTKAKGAAASIFAIIDRKSKIDPSDESGTTLDNVKGEIELRHISFKYPSRPDIEIFRDLSLAIHSGKVSLKFVYLGLGSAVAAFFQVACWMVTGERQAARIRGKYLNTILKQDIAFFDKETNTGEVVGRMSGDTVLIQDAMGEKVGKFIQLLSTFIGGFIIAFIKGWLLTLVMLSSIPPLVIAGAGLAIVIARMATRGQTAYAKAAIVVEQTIGSIRTVASFTGERQALSNYKKFLATAYSSGVQEGFTSGLGLGIVMLFVFCSYALAVWFGGKMILEKGYSGGSVFNVIVAVLMGSMSLGQASPCLSSFAAGQAAAYKMFETINRKPEIDSSDTRGKVLDDIGGDVELRDVYFTYPARPDEQIFAGFSLFIPSGTTAALVGQSGSGKSTVISLIERFYDPQAGEVLIDGINLKEFQLKWIREKIGLVSQEPVLFASSIKDNIAYGKDGATTEEIKAAAELANAAKFIDKLPQGIDTMVGEHGTQVSGGQKQRIAIARAILKDPRVLLLDEATSALDTESERVVQEALDRIMVNRTTVIVAHRLSTVRNAEMIAVIYRGKMVEKEKVMQLYRRKCEGPMRTGIRQGMISGTGFGVSFFLLFSVYATCFYVGAQLVQHGKTTFAEVFRVFFALTMAAIGISQSSSFAPDSTKAKGAAASIFAIIDRKSKIDPSDESGTTLDNVKGEIELRHISFKYPSRPDIEIFRDLSLAIHSGKTVALVGESGSGKSTVISLLQRFYDPDSGHITLDGIDIQSLQLKWLRQQMGLVSQEPVLFNEIIRANIAYGKEGNATEAEILAASELANAHKFISSLQQGYDTVVGERGTQLSGGQKQRVAIARAMVKSPRILLLDEATSALDAESERVVQDALDRVMVSRTTVVVAHRLSTIKNADVIAVVKNGVISGQRNNIHHSEFDPCHVFLSLDWLLNYFKFNHPPHSVSSLLQYKSLHILRAN</sequence>
<comment type="subcellular location">
    <subcellularLocation>
        <location evidence="1">Cell membrane</location>
        <topology evidence="1">Multi-pass membrane protein</topology>
    </subcellularLocation>
</comment>
<evidence type="ECO:0000256" key="3">
    <source>
        <dbReference type="ARBA" id="ARBA00022448"/>
    </source>
</evidence>
<dbReference type="FunFam" id="1.20.1560.10:FF:000163">
    <property type="entry name" value="ABC transporter B family protein"/>
    <property type="match status" value="1"/>
</dbReference>
<proteinExistence type="inferred from homology"/>
<keyword evidence="9 12" id="KW-0472">Membrane</keyword>
<feature type="compositionally biased region" description="Basic and acidic residues" evidence="11">
    <location>
        <begin position="327"/>
        <end position="347"/>
    </location>
</feature>
<dbReference type="PANTHER" id="PTHR43394">
    <property type="entry name" value="ATP-DEPENDENT PERMEASE MDL1, MITOCHONDRIAL"/>
    <property type="match status" value="1"/>
</dbReference>
<feature type="transmembrane region" description="Helical" evidence="12">
    <location>
        <begin position="1205"/>
        <end position="1229"/>
    </location>
</feature>
<feature type="domain" description="ABC transporter" evidence="13">
    <location>
        <begin position="964"/>
        <end position="1200"/>
    </location>
</feature>
<dbReference type="SMART" id="SM00382">
    <property type="entry name" value="AAA"/>
    <property type="match status" value="4"/>
</dbReference>
<evidence type="ECO:0000259" key="14">
    <source>
        <dbReference type="PROSITE" id="PS50929"/>
    </source>
</evidence>
<feature type="transmembrane region" description="Helical" evidence="12">
    <location>
        <begin position="463"/>
        <end position="479"/>
    </location>
</feature>
<keyword evidence="5" id="KW-0677">Repeat</keyword>
<dbReference type="FunFam" id="1.20.1560.10:FF:000147">
    <property type="entry name" value="ABC transporter B family member 9"/>
    <property type="match status" value="1"/>
</dbReference>
<dbReference type="InterPro" id="IPR003593">
    <property type="entry name" value="AAA+_ATPase"/>
</dbReference>
<keyword evidence="4 12" id="KW-0812">Transmembrane</keyword>
<dbReference type="InterPro" id="IPR011527">
    <property type="entry name" value="ABC1_TM_dom"/>
</dbReference>
<dbReference type="CDD" id="cd18577">
    <property type="entry name" value="ABC_6TM_Pgp_ABCB1_D1_like"/>
    <property type="match status" value="1"/>
</dbReference>
<evidence type="ECO:0000313" key="15">
    <source>
        <dbReference type="EMBL" id="VFU58888.1"/>
    </source>
</evidence>
<evidence type="ECO:0000256" key="9">
    <source>
        <dbReference type="ARBA" id="ARBA00023136"/>
    </source>
</evidence>
<dbReference type="PROSITE" id="PS50929">
    <property type="entry name" value="ABC_TM1F"/>
    <property type="match status" value="4"/>
</dbReference>
<feature type="transmembrane region" description="Helical" evidence="12">
    <location>
        <begin position="552"/>
        <end position="579"/>
    </location>
</feature>
<evidence type="ECO:0008006" key="16">
    <source>
        <dbReference type="Google" id="ProtNLM"/>
    </source>
</evidence>
<gene>
    <name evidence="15" type="ORF">SVIM_LOCUS431101</name>
</gene>
<evidence type="ECO:0000256" key="5">
    <source>
        <dbReference type="ARBA" id="ARBA00022737"/>
    </source>
</evidence>
<feature type="transmembrane region" description="Helical" evidence="12">
    <location>
        <begin position="689"/>
        <end position="709"/>
    </location>
</feature>
<dbReference type="CDD" id="cd03249">
    <property type="entry name" value="ABC_MTABC3_MDL1_MDL2"/>
    <property type="match status" value="2"/>
</dbReference>
<feature type="domain" description="ABC transmembrane type-1" evidence="14">
    <location>
        <begin position="156"/>
        <end position="210"/>
    </location>
</feature>
<name>A0A6N2MZE4_SALVM</name>
<dbReference type="GO" id="GO:0005743">
    <property type="term" value="C:mitochondrial inner membrane"/>
    <property type="evidence" value="ECO:0007669"/>
    <property type="project" value="TreeGrafter"/>
</dbReference>
<protein>
    <recommendedName>
        <fullName evidence="16">ABC transporter domain-containing protein</fullName>
    </recommendedName>
</protein>
<feature type="domain" description="ABC transmembrane type-1" evidence="14">
    <location>
        <begin position="423"/>
        <end position="595"/>
    </location>
</feature>
<dbReference type="GO" id="GO:0005524">
    <property type="term" value="F:ATP binding"/>
    <property type="evidence" value="ECO:0007669"/>
    <property type="project" value="UniProtKB-KW"/>
</dbReference>
<feature type="transmembrane region" description="Helical" evidence="12">
    <location>
        <begin position="765"/>
        <end position="787"/>
    </location>
</feature>
<evidence type="ECO:0000256" key="11">
    <source>
        <dbReference type="SAM" id="MobiDB-lite"/>
    </source>
</evidence>
<reference evidence="15" key="1">
    <citation type="submission" date="2019-03" db="EMBL/GenBank/DDBJ databases">
        <authorList>
            <person name="Mank J."/>
            <person name="Almeida P."/>
        </authorList>
    </citation>
    <scope>NUCLEOTIDE SEQUENCE</scope>
    <source>
        <strain evidence="15">78183</strain>
    </source>
</reference>
<dbReference type="FunFam" id="3.40.50.300:FF:000066">
    <property type="entry name" value="ABC transporter B family member 1"/>
    <property type="match status" value="2"/>
</dbReference>
<keyword evidence="8 12" id="KW-1133">Transmembrane helix</keyword>
<dbReference type="GO" id="GO:0015421">
    <property type="term" value="F:ABC-type oligopeptide transporter activity"/>
    <property type="evidence" value="ECO:0007669"/>
    <property type="project" value="TreeGrafter"/>
</dbReference>
<evidence type="ECO:0000256" key="2">
    <source>
        <dbReference type="ARBA" id="ARBA00007577"/>
    </source>
</evidence>
<feature type="region of interest" description="Disordered" evidence="11">
    <location>
        <begin position="327"/>
        <end position="373"/>
    </location>
</feature>
<keyword evidence="3" id="KW-0813">Transport</keyword>
<organism evidence="15">
    <name type="scientific">Salix viminalis</name>
    <name type="common">Common osier</name>
    <name type="synonym">Basket willow</name>
    <dbReference type="NCBI Taxonomy" id="40686"/>
    <lineage>
        <taxon>Eukaryota</taxon>
        <taxon>Viridiplantae</taxon>
        <taxon>Streptophyta</taxon>
        <taxon>Embryophyta</taxon>
        <taxon>Tracheophyta</taxon>
        <taxon>Spermatophyta</taxon>
        <taxon>Magnoliopsida</taxon>
        <taxon>eudicotyledons</taxon>
        <taxon>Gunneridae</taxon>
        <taxon>Pentapetalae</taxon>
        <taxon>rosids</taxon>
        <taxon>fabids</taxon>
        <taxon>Malpighiales</taxon>
        <taxon>Salicaceae</taxon>
        <taxon>Saliceae</taxon>
        <taxon>Salix</taxon>
    </lineage>
</organism>
<dbReference type="GO" id="GO:0005886">
    <property type="term" value="C:plasma membrane"/>
    <property type="evidence" value="ECO:0007669"/>
    <property type="project" value="UniProtKB-SubCell"/>
</dbReference>
<dbReference type="NCBIfam" id="NF010167">
    <property type="entry name" value="PRK13648.1"/>
    <property type="match status" value="4"/>
</dbReference>
<dbReference type="SUPFAM" id="SSF52540">
    <property type="entry name" value="P-loop containing nucleoside triphosphate hydrolases"/>
    <property type="match status" value="4"/>
</dbReference>
<evidence type="ECO:0000256" key="1">
    <source>
        <dbReference type="ARBA" id="ARBA00004651"/>
    </source>
</evidence>